<organism evidence="7 8">
    <name type="scientific">Raphidocelis subcapitata</name>
    <dbReference type="NCBI Taxonomy" id="307507"/>
    <lineage>
        <taxon>Eukaryota</taxon>
        <taxon>Viridiplantae</taxon>
        <taxon>Chlorophyta</taxon>
        <taxon>core chlorophytes</taxon>
        <taxon>Chlorophyceae</taxon>
        <taxon>CS clade</taxon>
        <taxon>Sphaeropleales</taxon>
        <taxon>Selenastraceae</taxon>
        <taxon>Raphidocelis</taxon>
    </lineage>
</organism>
<feature type="domain" description="RWP-RK" evidence="6">
    <location>
        <begin position="1"/>
        <end position="77"/>
    </location>
</feature>
<keyword evidence="2" id="KW-0238">DNA-binding</keyword>
<keyword evidence="8" id="KW-1185">Reference proteome</keyword>
<dbReference type="Pfam" id="PF02042">
    <property type="entry name" value="RWP-RK"/>
    <property type="match status" value="1"/>
</dbReference>
<dbReference type="OrthoDB" id="6270329at2759"/>
<protein>
    <recommendedName>
        <fullName evidence="6">RWP-RK domain-containing protein</fullName>
    </recommendedName>
</protein>
<sequence>MSAAPRVTLQGVVEALISVGSLKEATKLLGVGRTCLKKQLRALGLARWPGRNVTSVRGALEAHRRWREGCAPQYAPMIEEEIRELAGWCEALLADPRRHIVDGSVVVPPQVNRIIQNWHKRAYKAKQAAAEALLGIARDGGRAKKQPRGSGGGSGGRSGGGTTGSGIGGAGGLERACMA</sequence>
<evidence type="ECO:0000256" key="3">
    <source>
        <dbReference type="ARBA" id="ARBA00023163"/>
    </source>
</evidence>
<evidence type="ECO:0000256" key="1">
    <source>
        <dbReference type="ARBA" id="ARBA00023015"/>
    </source>
</evidence>
<feature type="region of interest" description="Disordered" evidence="5">
    <location>
        <begin position="139"/>
        <end position="179"/>
    </location>
</feature>
<evidence type="ECO:0000313" key="7">
    <source>
        <dbReference type="EMBL" id="GBF93644.1"/>
    </source>
</evidence>
<keyword evidence="4" id="KW-0539">Nucleus</keyword>
<evidence type="ECO:0000313" key="8">
    <source>
        <dbReference type="Proteomes" id="UP000247498"/>
    </source>
</evidence>
<proteinExistence type="predicted"/>
<comment type="caution">
    <text evidence="7">The sequence shown here is derived from an EMBL/GenBank/DDBJ whole genome shotgun (WGS) entry which is preliminary data.</text>
</comment>
<dbReference type="InterPro" id="IPR003035">
    <property type="entry name" value="RWP-RK_dom"/>
</dbReference>
<dbReference type="Proteomes" id="UP000247498">
    <property type="component" value="Unassembled WGS sequence"/>
</dbReference>
<dbReference type="GO" id="GO:0003677">
    <property type="term" value="F:DNA binding"/>
    <property type="evidence" value="ECO:0007669"/>
    <property type="project" value="UniProtKB-KW"/>
</dbReference>
<reference evidence="7 8" key="1">
    <citation type="journal article" date="2018" name="Sci. Rep.">
        <title>Raphidocelis subcapitata (=Pseudokirchneriella subcapitata) provides an insight into genome evolution and environmental adaptations in the Sphaeropleales.</title>
        <authorList>
            <person name="Suzuki S."/>
            <person name="Yamaguchi H."/>
            <person name="Nakajima N."/>
            <person name="Kawachi M."/>
        </authorList>
    </citation>
    <scope>NUCLEOTIDE SEQUENCE [LARGE SCALE GENOMIC DNA]</scope>
    <source>
        <strain evidence="7 8">NIES-35</strain>
    </source>
</reference>
<evidence type="ECO:0000256" key="5">
    <source>
        <dbReference type="SAM" id="MobiDB-lite"/>
    </source>
</evidence>
<accession>A0A2V0P1A5</accession>
<evidence type="ECO:0000256" key="4">
    <source>
        <dbReference type="ARBA" id="ARBA00023242"/>
    </source>
</evidence>
<keyword evidence="1" id="KW-0805">Transcription regulation</keyword>
<keyword evidence="3" id="KW-0804">Transcription</keyword>
<dbReference type="EMBL" id="BDRX01000043">
    <property type="protein sequence ID" value="GBF93644.1"/>
    <property type="molecule type" value="Genomic_DNA"/>
</dbReference>
<feature type="compositionally biased region" description="Gly residues" evidence="5">
    <location>
        <begin position="149"/>
        <end position="172"/>
    </location>
</feature>
<evidence type="ECO:0000259" key="6">
    <source>
        <dbReference type="PROSITE" id="PS51519"/>
    </source>
</evidence>
<gene>
    <name evidence="7" type="ORF">Rsub_06747</name>
</gene>
<dbReference type="AlphaFoldDB" id="A0A2V0P1A5"/>
<name>A0A2V0P1A5_9CHLO</name>
<dbReference type="PROSITE" id="PS51519">
    <property type="entry name" value="RWP_RK"/>
    <property type="match status" value="1"/>
</dbReference>
<dbReference type="InParanoid" id="A0A2V0P1A5"/>
<evidence type="ECO:0000256" key="2">
    <source>
        <dbReference type="ARBA" id="ARBA00023125"/>
    </source>
</evidence>